<keyword evidence="1 2" id="KW-0175">Coiled coil</keyword>
<evidence type="ECO:0000256" key="1">
    <source>
        <dbReference type="ARBA" id="ARBA00023054"/>
    </source>
</evidence>
<proteinExistence type="predicted"/>
<evidence type="ECO:0000313" key="5">
    <source>
        <dbReference type="Proteomes" id="UP001159364"/>
    </source>
</evidence>
<feature type="compositionally biased region" description="Basic and acidic residues" evidence="3">
    <location>
        <begin position="468"/>
        <end position="481"/>
    </location>
</feature>
<gene>
    <name evidence="4" type="ORF">K2173_027262</name>
</gene>
<feature type="region of interest" description="Disordered" evidence="3">
    <location>
        <begin position="833"/>
        <end position="859"/>
    </location>
</feature>
<organism evidence="4 5">
    <name type="scientific">Erythroxylum novogranatense</name>
    <dbReference type="NCBI Taxonomy" id="1862640"/>
    <lineage>
        <taxon>Eukaryota</taxon>
        <taxon>Viridiplantae</taxon>
        <taxon>Streptophyta</taxon>
        <taxon>Embryophyta</taxon>
        <taxon>Tracheophyta</taxon>
        <taxon>Spermatophyta</taxon>
        <taxon>Magnoliopsida</taxon>
        <taxon>eudicotyledons</taxon>
        <taxon>Gunneridae</taxon>
        <taxon>Pentapetalae</taxon>
        <taxon>rosids</taxon>
        <taxon>fabids</taxon>
        <taxon>Malpighiales</taxon>
        <taxon>Erythroxylaceae</taxon>
        <taxon>Erythroxylum</taxon>
    </lineage>
</organism>
<dbReference type="SUPFAM" id="SSF57997">
    <property type="entry name" value="Tropomyosin"/>
    <property type="match status" value="1"/>
</dbReference>
<feature type="coiled-coil region" evidence="2">
    <location>
        <begin position="241"/>
        <end position="275"/>
    </location>
</feature>
<dbReference type="EMBL" id="JAIWQS010000002">
    <property type="protein sequence ID" value="KAJ8772085.1"/>
    <property type="molecule type" value="Genomic_DNA"/>
</dbReference>
<accession>A0AAV8U141</accession>
<feature type="coiled-coil region" evidence="2">
    <location>
        <begin position="645"/>
        <end position="676"/>
    </location>
</feature>
<dbReference type="PANTHER" id="PTHR23160">
    <property type="entry name" value="SYNAPTONEMAL COMPLEX PROTEIN-RELATED"/>
    <property type="match status" value="1"/>
</dbReference>
<name>A0AAV8U141_9ROSI</name>
<dbReference type="GO" id="GO:0007131">
    <property type="term" value="P:reciprocal meiotic recombination"/>
    <property type="evidence" value="ECO:0007669"/>
    <property type="project" value="TreeGrafter"/>
</dbReference>
<keyword evidence="5" id="KW-1185">Reference proteome</keyword>
<dbReference type="Proteomes" id="UP001159364">
    <property type="component" value="Linkage Group LG02"/>
</dbReference>
<evidence type="ECO:0000256" key="3">
    <source>
        <dbReference type="SAM" id="MobiDB-lite"/>
    </source>
</evidence>
<feature type="region of interest" description="Disordered" evidence="3">
    <location>
        <begin position="462"/>
        <end position="481"/>
    </location>
</feature>
<evidence type="ECO:0000256" key="2">
    <source>
        <dbReference type="SAM" id="Coils"/>
    </source>
</evidence>
<dbReference type="PANTHER" id="PTHR23160:SF3">
    <property type="entry name" value="SYNAPTONEMAL COMPLEX PROTEIN 1-RELATED"/>
    <property type="match status" value="1"/>
</dbReference>
<evidence type="ECO:0008006" key="6">
    <source>
        <dbReference type="Google" id="ProtNLM"/>
    </source>
</evidence>
<reference evidence="4 5" key="1">
    <citation type="submission" date="2021-09" db="EMBL/GenBank/DDBJ databases">
        <title>Genomic insights and catalytic innovation underlie evolution of tropane alkaloids biosynthesis.</title>
        <authorList>
            <person name="Wang Y.-J."/>
            <person name="Tian T."/>
            <person name="Huang J.-P."/>
            <person name="Huang S.-X."/>
        </authorList>
    </citation>
    <scope>NUCLEOTIDE SEQUENCE [LARGE SCALE GENOMIC DNA]</scope>
    <source>
        <strain evidence="4">KIB-2018</strain>
        <tissue evidence="4">Leaf</tissue>
    </source>
</reference>
<comment type="caution">
    <text evidence="4">The sequence shown here is derived from an EMBL/GenBank/DDBJ whole genome shotgun (WGS) entry which is preliminary data.</text>
</comment>
<dbReference type="AlphaFoldDB" id="A0AAV8U141"/>
<protein>
    <recommendedName>
        <fullName evidence="6">Synaptonemal complex protein 1-like</fullName>
    </recommendedName>
</protein>
<feature type="coiled-coil region" evidence="2">
    <location>
        <begin position="69"/>
        <end position="194"/>
    </location>
</feature>
<sequence>MQNIGSRSMRSFDQFKSFSGSAKNFSFSSRSSSDSISMGNFTNLKIAAEKLVKEQASVKADLEMANSKLKKSMECVHALEEKLQNAFNENAKLKVKQKEDEKLWKGLESKFSSTKILCDQLTETLQHLAGQVQNAEKDKEFFEEKLSTSSNAIDNLNQELNFLSEKLGSAENIIRTREKELEELRVEKEESNKIYLEEKCLTTKLLEEKDAMLKDFEAAIETNRVSIESLNSKLKEVHLTLRLKEDDIKRLMTIRENLEKTKSDLESSNNDLADNLALSIEKIKTLESFVHVLATQLIELDRKSWTFSEKFDQLNSLYDGCFKLVQHEQDMVAKHAKKEYKELHDKLLCATSEKQSLQSVNLGLNNKIIELQKAQETAKTQLSEECRLAGERIQVLESEAAALMSKKNETEILVSKLERTIDAFSENSRLSEIKMQDLLSQISALEMKNKANVEKLEAEIQKTSEQMDTSRKETEKYKQHKDSLEKQVAEFQGIIEEKEKLVLQHKEKATKLNDQMNEKQALLTAAESRLLETKKQHDVMLAGKQLELSRHLKELSQRNDQAINEIKNKFEMEKNDIVNMEMEKADKIVLEIERKCDQKLAECKEESRKTLMSIQEENAALVLRIQQEHEKMEMSLRDQHNEDLKRAQLHTENELRERIKQLQDEHEVQIRALRCEHEYEYRRLLEQLDLQKFKEDRQRALLQLQWKVMSDKPQVDQEANSKKDYSISSIKMRDPSDCRRSRRIFVRKGNGDQGKQFARGGQTPVPNILNKVENVNTGSVSSIPTHHKKVTRREYEIETTNGRTVTKRRKTKSTVMFEDPRKQEKRITPRVVTPKTTGKGIKGGVRSHPSNIGDLFSEGSLNPYVDDPYAFD</sequence>
<evidence type="ECO:0000313" key="4">
    <source>
        <dbReference type="EMBL" id="KAJ8772085.1"/>
    </source>
</evidence>